<keyword evidence="3" id="KW-1133">Transmembrane helix</keyword>
<reference evidence="5 6" key="1">
    <citation type="submission" date="2021-03" db="EMBL/GenBank/DDBJ databases">
        <title>Streptomyces strains.</title>
        <authorList>
            <person name="Lund M.B."/>
            <person name="Toerring T."/>
        </authorList>
    </citation>
    <scope>NUCLEOTIDE SEQUENCE [LARGE SCALE GENOMIC DNA]</scope>
    <source>
        <strain evidence="5 6">KCC S-1010</strain>
    </source>
</reference>
<dbReference type="Proteomes" id="UP000671836">
    <property type="component" value="Chromosome"/>
</dbReference>
<dbReference type="EMBL" id="CP071595">
    <property type="protein sequence ID" value="QSY47679.1"/>
    <property type="molecule type" value="Genomic_DNA"/>
</dbReference>
<dbReference type="Pfam" id="PF07681">
    <property type="entry name" value="DoxX"/>
    <property type="match status" value="1"/>
</dbReference>
<evidence type="ECO:0000256" key="3">
    <source>
        <dbReference type="ARBA" id="ARBA00022989"/>
    </source>
</evidence>
<comment type="subcellular location">
    <subcellularLocation>
        <location evidence="1">Membrane</location>
        <topology evidence="1">Multi-pass membrane protein</topology>
    </subcellularLocation>
</comment>
<proteinExistence type="predicted"/>
<evidence type="ECO:0000256" key="2">
    <source>
        <dbReference type="ARBA" id="ARBA00022692"/>
    </source>
</evidence>
<evidence type="ECO:0000256" key="4">
    <source>
        <dbReference type="ARBA" id="ARBA00023136"/>
    </source>
</evidence>
<evidence type="ECO:0000313" key="6">
    <source>
        <dbReference type="Proteomes" id="UP000671836"/>
    </source>
</evidence>
<keyword evidence="6" id="KW-1185">Reference proteome</keyword>
<keyword evidence="2" id="KW-0812">Transmembrane</keyword>
<dbReference type="RefSeq" id="WP_086572826.1">
    <property type="nucleotide sequence ID" value="NZ_CP071595.1"/>
</dbReference>
<organism evidence="5 6">
    <name type="scientific">Streptomyces griseocarneus</name>
    <dbReference type="NCBI Taxonomy" id="51201"/>
    <lineage>
        <taxon>Bacteria</taxon>
        <taxon>Bacillati</taxon>
        <taxon>Actinomycetota</taxon>
        <taxon>Actinomycetes</taxon>
        <taxon>Kitasatosporales</taxon>
        <taxon>Streptomycetaceae</taxon>
        <taxon>Streptomyces</taxon>
    </lineage>
</organism>
<evidence type="ECO:0000313" key="5">
    <source>
        <dbReference type="EMBL" id="QSY47679.1"/>
    </source>
</evidence>
<keyword evidence="4" id="KW-0472">Membrane</keyword>
<accession>A0ABX7RL71</accession>
<name>A0ABX7RL71_9ACTN</name>
<evidence type="ECO:0000256" key="1">
    <source>
        <dbReference type="ARBA" id="ARBA00004141"/>
    </source>
</evidence>
<sequence>MAVVTPLARPLLASAFVTSGVQTIQHPEMLADLAAPVALAIAERVPGLPRDAAALVRLNGAVHVAAGALLAVGRLPRLSALTLAASLVPTTLAAHAYWKESDPGKRAQSRIGFFKNMSMLGGLLLAAAERPRPRDRVARAGDRLCRRTIRKTA</sequence>
<protein>
    <submittedName>
        <fullName evidence="5">DoxX family protein</fullName>
    </submittedName>
</protein>
<gene>
    <name evidence="5" type="ORF">J3S04_20640</name>
</gene>
<dbReference type="InterPro" id="IPR032808">
    <property type="entry name" value="DoxX"/>
</dbReference>